<gene>
    <name evidence="1" type="ORF">Q3V37_25695</name>
</gene>
<evidence type="ECO:0000313" key="2">
    <source>
        <dbReference type="Proteomes" id="UP001235874"/>
    </source>
</evidence>
<protein>
    <submittedName>
        <fullName evidence="1">Helicase C-terminal domain-containing protein</fullName>
    </submittedName>
</protein>
<sequence>MTWLGNVIRRLGDFDELDELAHAYAMTIHRSQGSEYLTRIHPVATTT</sequence>
<dbReference type="EMBL" id="CP130472">
    <property type="protein sequence ID" value="WLS44747.1"/>
    <property type="molecule type" value="Genomic_DNA"/>
</dbReference>
<keyword evidence="2" id="KW-1185">Reference proteome</keyword>
<dbReference type="Gene3D" id="2.30.30.940">
    <property type="match status" value="1"/>
</dbReference>
<keyword evidence="1" id="KW-0378">Hydrolase</keyword>
<accession>A0AAJ6HR73</accession>
<dbReference type="GO" id="GO:0004386">
    <property type="term" value="F:helicase activity"/>
    <property type="evidence" value="ECO:0007669"/>
    <property type="project" value="UniProtKB-KW"/>
</dbReference>
<dbReference type="Gene3D" id="3.40.50.300">
    <property type="entry name" value="P-loop containing nucleotide triphosphate hydrolases"/>
    <property type="match status" value="1"/>
</dbReference>
<reference evidence="1 2" key="1">
    <citation type="submission" date="2023-07" db="EMBL/GenBank/DDBJ databases">
        <title>Micromonospora profundi TRM 95458 converts glycerol to a new osmotic compound.</title>
        <authorList>
            <person name="Lu D."/>
        </authorList>
    </citation>
    <scope>NUCLEOTIDE SEQUENCE [LARGE SCALE GENOMIC DNA]</scope>
    <source>
        <strain evidence="1 2">TRM95458</strain>
    </source>
</reference>
<dbReference type="InterPro" id="IPR027417">
    <property type="entry name" value="P-loop_NTPase"/>
</dbReference>
<proteinExistence type="predicted"/>
<organism evidence="1 2">
    <name type="scientific">Micromonospora profundi</name>
    <dbReference type="NCBI Taxonomy" id="1420889"/>
    <lineage>
        <taxon>Bacteria</taxon>
        <taxon>Bacillati</taxon>
        <taxon>Actinomycetota</taxon>
        <taxon>Actinomycetes</taxon>
        <taxon>Micromonosporales</taxon>
        <taxon>Micromonosporaceae</taxon>
        <taxon>Micromonospora</taxon>
    </lineage>
</organism>
<dbReference type="CDD" id="cd18809">
    <property type="entry name" value="SF1_C_RecD"/>
    <property type="match status" value="1"/>
</dbReference>
<dbReference type="AlphaFoldDB" id="A0AAJ6HR73"/>
<dbReference type="RefSeq" id="WP_306271937.1">
    <property type="nucleotide sequence ID" value="NZ_CP130472.1"/>
</dbReference>
<dbReference type="KEGG" id="mprn:Q3V37_25695"/>
<evidence type="ECO:0000313" key="1">
    <source>
        <dbReference type="EMBL" id="WLS44747.1"/>
    </source>
</evidence>
<keyword evidence="1" id="KW-0547">Nucleotide-binding</keyword>
<keyword evidence="1" id="KW-0067">ATP-binding</keyword>
<name>A0AAJ6HR73_9ACTN</name>
<keyword evidence="1" id="KW-0347">Helicase</keyword>
<dbReference type="SUPFAM" id="SSF52540">
    <property type="entry name" value="P-loop containing nucleoside triphosphate hydrolases"/>
    <property type="match status" value="1"/>
</dbReference>
<dbReference type="Proteomes" id="UP001235874">
    <property type="component" value="Chromosome"/>
</dbReference>